<dbReference type="Gene3D" id="3.40.50.12780">
    <property type="entry name" value="N-terminal domain of ligase-like"/>
    <property type="match status" value="1"/>
</dbReference>
<reference evidence="5 6" key="1">
    <citation type="submission" date="2014-07" db="EMBL/GenBank/DDBJ databases">
        <title>Genome Sequence of Rhodococcus opacus Strain R7, a Biodegrader of Mono- and Polycyclic Aromatic Hydrocarbons.</title>
        <authorList>
            <person name="Di Gennaro P."/>
            <person name="Zampolli J."/>
            <person name="Presti I."/>
            <person name="Cappelletti M."/>
            <person name="D'Ursi P."/>
            <person name="Orro A."/>
            <person name="Mezzelani A."/>
            <person name="Milanesi L."/>
        </authorList>
    </citation>
    <scope>NUCLEOTIDE SEQUENCE [LARGE SCALE GENOMIC DNA]</scope>
    <source>
        <strain evidence="5 6">R7</strain>
    </source>
</reference>
<evidence type="ECO:0000313" key="6">
    <source>
        <dbReference type="Proteomes" id="UP000028488"/>
    </source>
</evidence>
<protein>
    <submittedName>
        <fullName evidence="5">Fatty-acid--CoA ligase</fullName>
    </submittedName>
</protein>
<sequence length="501" mass="54716">MNIVRVFDSNVRKAPDKAFLHFQGRDHTYGSVQDGSRRAAALLRQLGVGRGDRVALMCFNTPGFVYAMLGAWRLGAVVVPVNHKMQAPEVDYILRHAQVKVCVFDGELAPVIERLETPVQLLSTDTAVEGRTCFDDAIADLDGIDGIEPDENDPAEILYTSGTTGAPKGCVHSHRNVVLVATTAALGLSITRDERLLMAVPIWHASPLNNWLMATLYMGGTVVLVREYHPVHFLEAVQQQRITLCFGPPVIYTTALNAVPDFADYDLSSVRAWLYGGGPIGADVARRLVESYRTTRFYQVYGMTETGPVGAVLYPEEQLAKAGSIGRAALAGVDMRLAGPDGVDVPAGEIGEIWLRTETVMQGYLDDPAATAAVFADGGWYRTGDLARQDDDGYLFIVDRAKDMIIAGGENVYSKEVEDAISGHPDVVDVAVVGRPHPEWGETVVAHVVWREPDVVGADDIRDYLSDKLARYKIPRDYVFATVLPRTPTGKIQKHLIRSAG</sequence>
<dbReference type="InterPro" id="IPR025110">
    <property type="entry name" value="AMP-bd_C"/>
</dbReference>
<dbReference type="Gene3D" id="3.30.300.30">
    <property type="match status" value="1"/>
</dbReference>
<evidence type="ECO:0000259" key="4">
    <source>
        <dbReference type="Pfam" id="PF13193"/>
    </source>
</evidence>
<dbReference type="InterPro" id="IPR020845">
    <property type="entry name" value="AMP-binding_CS"/>
</dbReference>
<dbReference type="InterPro" id="IPR050237">
    <property type="entry name" value="ATP-dep_AMP-bd_enzyme"/>
</dbReference>
<dbReference type="Proteomes" id="UP000028488">
    <property type="component" value="Chromosome"/>
</dbReference>
<dbReference type="Pfam" id="PF00501">
    <property type="entry name" value="AMP-binding"/>
    <property type="match status" value="1"/>
</dbReference>
<name>A0A076EP40_RHOOP</name>
<dbReference type="InterPro" id="IPR042099">
    <property type="entry name" value="ANL_N_sf"/>
</dbReference>
<feature type="domain" description="AMP-binding enzyme C-terminal" evidence="4">
    <location>
        <begin position="416"/>
        <end position="491"/>
    </location>
</feature>
<dbReference type="eggNOG" id="COG0318">
    <property type="taxonomic scope" value="Bacteria"/>
</dbReference>
<comment type="similarity">
    <text evidence="1">Belongs to the ATP-dependent AMP-binding enzyme family.</text>
</comment>
<dbReference type="InterPro" id="IPR045851">
    <property type="entry name" value="AMP-bd_C_sf"/>
</dbReference>
<evidence type="ECO:0000256" key="1">
    <source>
        <dbReference type="ARBA" id="ARBA00006432"/>
    </source>
</evidence>
<dbReference type="SUPFAM" id="SSF56801">
    <property type="entry name" value="Acetyl-CoA synthetase-like"/>
    <property type="match status" value="1"/>
</dbReference>
<dbReference type="EMBL" id="CP008947">
    <property type="protein sequence ID" value="AII07661.1"/>
    <property type="molecule type" value="Genomic_DNA"/>
</dbReference>
<dbReference type="RefSeq" id="WP_128640642.1">
    <property type="nucleotide sequence ID" value="NZ_CP008947.1"/>
</dbReference>
<keyword evidence="2 5" id="KW-0436">Ligase</keyword>
<dbReference type="GO" id="GO:0016878">
    <property type="term" value="F:acid-thiol ligase activity"/>
    <property type="evidence" value="ECO:0007669"/>
    <property type="project" value="UniProtKB-ARBA"/>
</dbReference>
<dbReference type="PANTHER" id="PTHR43767:SF1">
    <property type="entry name" value="NONRIBOSOMAL PEPTIDE SYNTHASE PES1 (EUROFUNG)-RELATED"/>
    <property type="match status" value="1"/>
</dbReference>
<dbReference type="Pfam" id="PF13193">
    <property type="entry name" value="AMP-binding_C"/>
    <property type="match status" value="1"/>
</dbReference>
<proteinExistence type="inferred from homology"/>
<dbReference type="PROSITE" id="PS00455">
    <property type="entry name" value="AMP_BINDING"/>
    <property type="match status" value="1"/>
</dbReference>
<dbReference type="FunFam" id="3.30.300.30:FF:000008">
    <property type="entry name" value="2,3-dihydroxybenzoate-AMP ligase"/>
    <property type="match status" value="1"/>
</dbReference>
<gene>
    <name evidence="5" type="ORF">EP51_24630</name>
</gene>
<evidence type="ECO:0000256" key="2">
    <source>
        <dbReference type="ARBA" id="ARBA00022598"/>
    </source>
</evidence>
<organism evidence="5 6">
    <name type="scientific">Rhodococcus opacus</name>
    <name type="common">Nocardia opaca</name>
    <dbReference type="NCBI Taxonomy" id="37919"/>
    <lineage>
        <taxon>Bacteria</taxon>
        <taxon>Bacillati</taxon>
        <taxon>Actinomycetota</taxon>
        <taxon>Actinomycetes</taxon>
        <taxon>Mycobacteriales</taxon>
        <taxon>Nocardiaceae</taxon>
        <taxon>Rhodococcus</taxon>
    </lineage>
</organism>
<dbReference type="NCBIfam" id="NF004837">
    <property type="entry name" value="PRK06187.1"/>
    <property type="match status" value="1"/>
</dbReference>
<evidence type="ECO:0000259" key="3">
    <source>
        <dbReference type="Pfam" id="PF00501"/>
    </source>
</evidence>
<dbReference type="InterPro" id="IPR000873">
    <property type="entry name" value="AMP-dep_synth/lig_dom"/>
</dbReference>
<dbReference type="AlphaFoldDB" id="A0A076EP40"/>
<dbReference type="PANTHER" id="PTHR43767">
    <property type="entry name" value="LONG-CHAIN-FATTY-ACID--COA LIGASE"/>
    <property type="match status" value="1"/>
</dbReference>
<feature type="domain" description="AMP-dependent synthetase/ligase" evidence="3">
    <location>
        <begin position="7"/>
        <end position="365"/>
    </location>
</feature>
<accession>A0A076EP40</accession>
<evidence type="ECO:0000313" key="5">
    <source>
        <dbReference type="EMBL" id="AII07661.1"/>
    </source>
</evidence>